<dbReference type="AlphaFoldDB" id="A0AAV7MZ79"/>
<evidence type="ECO:0000256" key="1">
    <source>
        <dbReference type="SAM" id="MobiDB-lite"/>
    </source>
</evidence>
<feature type="compositionally biased region" description="Low complexity" evidence="1">
    <location>
        <begin position="215"/>
        <end position="228"/>
    </location>
</feature>
<dbReference type="EMBL" id="JANPWB010000013">
    <property type="protein sequence ID" value="KAJ1105695.1"/>
    <property type="molecule type" value="Genomic_DNA"/>
</dbReference>
<evidence type="ECO:0000313" key="2">
    <source>
        <dbReference type="EMBL" id="KAJ1105695.1"/>
    </source>
</evidence>
<proteinExistence type="predicted"/>
<name>A0AAV7MZ79_PLEWA</name>
<organism evidence="2 3">
    <name type="scientific">Pleurodeles waltl</name>
    <name type="common">Iberian ribbed newt</name>
    <dbReference type="NCBI Taxonomy" id="8319"/>
    <lineage>
        <taxon>Eukaryota</taxon>
        <taxon>Metazoa</taxon>
        <taxon>Chordata</taxon>
        <taxon>Craniata</taxon>
        <taxon>Vertebrata</taxon>
        <taxon>Euteleostomi</taxon>
        <taxon>Amphibia</taxon>
        <taxon>Batrachia</taxon>
        <taxon>Caudata</taxon>
        <taxon>Salamandroidea</taxon>
        <taxon>Salamandridae</taxon>
        <taxon>Pleurodelinae</taxon>
        <taxon>Pleurodeles</taxon>
    </lineage>
</organism>
<sequence length="336" mass="37755">MRMRVIVNKIQSAHALQKCPLRGAVPDGEIDKIASAHAHSCAHAHITEPTRFGRGAAKDRTVYARHSVERERARLASQCPLRFQHVNNMAYYAGEDDYYQEQPDTMDDHMEERLVEALGYHVQDSVNQAIINALKPFAQPLRHFGQRELRGRLLLDAGPQTDQLSDLGLSQGALKRPLFSADILANMAASVMQDHGYDIYSSWDMSDTGREASSKPEGLSSPSPSSGSDQDHDDPKPMGKRKLMIFRNPVFAFYDRCDAAQFCAFRWEKFQRPFLPTNGYAVHRSLLRSLRPQLISPPLRFLCSGHLCLAPQASVTTRSRLLGRVFFPATIVFLSC</sequence>
<protein>
    <submittedName>
        <fullName evidence="2">Uncharacterized protein</fullName>
    </submittedName>
</protein>
<gene>
    <name evidence="2" type="ORF">NDU88_003100</name>
</gene>
<reference evidence="2" key="1">
    <citation type="journal article" date="2022" name="bioRxiv">
        <title>Sequencing and chromosome-scale assembly of the giantPleurodeles waltlgenome.</title>
        <authorList>
            <person name="Brown T."/>
            <person name="Elewa A."/>
            <person name="Iarovenko S."/>
            <person name="Subramanian E."/>
            <person name="Araus A.J."/>
            <person name="Petzold A."/>
            <person name="Susuki M."/>
            <person name="Suzuki K.-i.T."/>
            <person name="Hayashi T."/>
            <person name="Toyoda A."/>
            <person name="Oliveira C."/>
            <person name="Osipova E."/>
            <person name="Leigh N.D."/>
            <person name="Simon A."/>
            <person name="Yun M.H."/>
        </authorList>
    </citation>
    <scope>NUCLEOTIDE SEQUENCE</scope>
    <source>
        <strain evidence="2">20211129_DDA</strain>
        <tissue evidence="2">Liver</tissue>
    </source>
</reference>
<evidence type="ECO:0000313" key="3">
    <source>
        <dbReference type="Proteomes" id="UP001066276"/>
    </source>
</evidence>
<comment type="caution">
    <text evidence="2">The sequence shown here is derived from an EMBL/GenBank/DDBJ whole genome shotgun (WGS) entry which is preliminary data.</text>
</comment>
<feature type="region of interest" description="Disordered" evidence="1">
    <location>
        <begin position="208"/>
        <end position="239"/>
    </location>
</feature>
<accession>A0AAV7MZ79</accession>
<dbReference type="Proteomes" id="UP001066276">
    <property type="component" value="Chromosome 9"/>
</dbReference>
<keyword evidence="3" id="KW-1185">Reference proteome</keyword>